<evidence type="ECO:0000259" key="1">
    <source>
        <dbReference type="Pfam" id="PF26638"/>
    </source>
</evidence>
<reference evidence="2 3" key="1">
    <citation type="submission" date="2018-06" db="EMBL/GenBank/DDBJ databases">
        <title>Comparative genomics reveals the genomic features of Rhizophagus irregularis, R. cerebriforme, R. diaphanum and Gigaspora rosea, and their symbiotic lifestyle signature.</title>
        <authorList>
            <person name="Morin E."/>
            <person name="San Clemente H."/>
            <person name="Chen E.C.H."/>
            <person name="De La Providencia I."/>
            <person name="Hainaut M."/>
            <person name="Kuo A."/>
            <person name="Kohler A."/>
            <person name="Murat C."/>
            <person name="Tang N."/>
            <person name="Roy S."/>
            <person name="Loubradou J."/>
            <person name="Henrissat B."/>
            <person name="Grigoriev I.V."/>
            <person name="Corradi N."/>
            <person name="Roux C."/>
            <person name="Martin F.M."/>
        </authorList>
    </citation>
    <scope>NUCLEOTIDE SEQUENCE [LARGE SCALE GENOMIC DNA]</scope>
    <source>
        <strain evidence="2 3">DAOM 227022</strain>
    </source>
</reference>
<sequence>MSNYRRGCSHHQKWLYADQISNDRPSNLKHADAAKAIHDKYKTRSINHVVNNRLGISYNTQIKVLHNEHHSSHHTPYIYTKLFRDYRIVTSSSSTAYTKSTLSKQEIRHTRCYV</sequence>
<name>A0A397SCZ7_9GLOM</name>
<organism evidence="2 3">
    <name type="scientific">Glomus cerebriforme</name>
    <dbReference type="NCBI Taxonomy" id="658196"/>
    <lineage>
        <taxon>Eukaryota</taxon>
        <taxon>Fungi</taxon>
        <taxon>Fungi incertae sedis</taxon>
        <taxon>Mucoromycota</taxon>
        <taxon>Glomeromycotina</taxon>
        <taxon>Glomeromycetes</taxon>
        <taxon>Glomerales</taxon>
        <taxon>Glomeraceae</taxon>
        <taxon>Glomus</taxon>
    </lineage>
</organism>
<dbReference type="InterPro" id="IPR058524">
    <property type="entry name" value="DUF8211"/>
</dbReference>
<dbReference type="AlphaFoldDB" id="A0A397SCZ7"/>
<dbReference type="Proteomes" id="UP000265703">
    <property type="component" value="Unassembled WGS sequence"/>
</dbReference>
<feature type="domain" description="DUF8211" evidence="1">
    <location>
        <begin position="34"/>
        <end position="111"/>
    </location>
</feature>
<accession>A0A397SCZ7</accession>
<dbReference type="Pfam" id="PF26638">
    <property type="entry name" value="DUF8211"/>
    <property type="match status" value="1"/>
</dbReference>
<evidence type="ECO:0000313" key="3">
    <source>
        <dbReference type="Proteomes" id="UP000265703"/>
    </source>
</evidence>
<gene>
    <name evidence="2" type="ORF">C1645_835160</name>
</gene>
<proteinExistence type="predicted"/>
<dbReference type="EMBL" id="QKYT01000653">
    <property type="protein sequence ID" value="RIA82566.1"/>
    <property type="molecule type" value="Genomic_DNA"/>
</dbReference>
<evidence type="ECO:0000313" key="2">
    <source>
        <dbReference type="EMBL" id="RIA82566.1"/>
    </source>
</evidence>
<comment type="caution">
    <text evidence="2">The sequence shown here is derived from an EMBL/GenBank/DDBJ whole genome shotgun (WGS) entry which is preliminary data.</text>
</comment>
<keyword evidence="3" id="KW-1185">Reference proteome</keyword>
<protein>
    <recommendedName>
        <fullName evidence="1">DUF8211 domain-containing protein</fullName>
    </recommendedName>
</protein>